<evidence type="ECO:0000313" key="3">
    <source>
        <dbReference type="EMBL" id="CAB5044788.1"/>
    </source>
</evidence>
<dbReference type="AlphaFoldDB" id="A0A6J7M9X0"/>
<feature type="domain" description="ScoMcrA-like SRA" evidence="1">
    <location>
        <begin position="175"/>
        <end position="311"/>
    </location>
</feature>
<evidence type="ECO:0000259" key="1">
    <source>
        <dbReference type="Pfam" id="PF26348"/>
    </source>
</evidence>
<reference evidence="2" key="1">
    <citation type="submission" date="2020-05" db="EMBL/GenBank/DDBJ databases">
        <authorList>
            <person name="Chiriac C."/>
            <person name="Salcher M."/>
            <person name="Ghai R."/>
            <person name="Kavagutti S V."/>
        </authorList>
    </citation>
    <scope>NUCLEOTIDE SEQUENCE</scope>
</reference>
<name>A0A6J7M9X0_9ZZZZ</name>
<proteinExistence type="predicted"/>
<dbReference type="Pfam" id="PF26348">
    <property type="entry name" value="SRA_ScoMcrA"/>
    <property type="match status" value="1"/>
</dbReference>
<sequence length="470" mass="53006">MTRVIIQPASNKDSRKHFVDTVENPVDLSLHQPSAGSDFDKLMQLSENGKVAMWGVTPGKNGANLSKFKKIEIGDFVFFTRDNKVYSTGEITHIFNNPKLATEIWGIDANNQTWENMYTLKDVQVQDIPYSVLRNAIGSDVGDNFMGFRPLDKPKSVNALGLIGIQTVNWEIKVGEEVKRKELHATYGGAGWGGIEPSAKTPNVLIFTYPNRIDEHGYNFDEELEDGSFKYTGDGQEGDQDPNVGGNKALLEHRKKGRSLRLFEESDRNTFVRYIGEFELGNGEPEEKRAPDKNGTERNVLVFHLLPIGQTKQLTKRKKEVALATVVRQHAERNTGESHTRQISAATTIATREEGQLQKRYEDFLRSQGFDIDTFTISIPESNAPLRVDLVDFTNEKIIEVKAGLTRGYVREAIGQVLDYVFQLKRIRNEVWKPAILLPGKPSADLIALIDSLNIELTWEEQDSFQTFSK</sequence>
<dbReference type="InterPro" id="IPR058712">
    <property type="entry name" value="SRA_ScoMcrA"/>
</dbReference>
<gene>
    <name evidence="2" type="ORF">UFOPK3990_00212</name>
    <name evidence="3" type="ORF">UFOPK4245_00160</name>
</gene>
<dbReference type="EMBL" id="CAFBOQ010000003">
    <property type="protein sequence ID" value="CAB4977920.1"/>
    <property type="molecule type" value="Genomic_DNA"/>
</dbReference>
<evidence type="ECO:0000313" key="2">
    <source>
        <dbReference type="EMBL" id="CAB4977920.1"/>
    </source>
</evidence>
<accession>A0A6J7M9X0</accession>
<dbReference type="EMBL" id="CAFBQD010000002">
    <property type="protein sequence ID" value="CAB5044788.1"/>
    <property type="molecule type" value="Genomic_DNA"/>
</dbReference>
<organism evidence="2">
    <name type="scientific">freshwater metagenome</name>
    <dbReference type="NCBI Taxonomy" id="449393"/>
    <lineage>
        <taxon>unclassified sequences</taxon>
        <taxon>metagenomes</taxon>
        <taxon>ecological metagenomes</taxon>
    </lineage>
</organism>
<protein>
    <submittedName>
        <fullName evidence="2">Unannotated protein</fullName>
    </submittedName>
</protein>